<dbReference type="PANTHER" id="PTHR30457:SF0">
    <property type="entry name" value="PHOSPHATASE, PUTATIVE (AFU_ORTHOLOGUE AFUA_4G01070)-RELATED"/>
    <property type="match status" value="1"/>
</dbReference>
<dbReference type="GO" id="GO:0046872">
    <property type="term" value="F:metal ion binding"/>
    <property type="evidence" value="ECO:0007669"/>
    <property type="project" value="UniProtKB-KW"/>
</dbReference>
<evidence type="ECO:0000256" key="1">
    <source>
        <dbReference type="ARBA" id="ARBA00011062"/>
    </source>
</evidence>
<proteinExistence type="inferred from homology"/>
<keyword evidence="2" id="KW-0479">Metal-binding</keyword>
<feature type="domain" description="Survival protein SurE-like phosphatase/nucleotidase" evidence="4">
    <location>
        <begin position="13"/>
        <end position="216"/>
    </location>
</feature>
<protein>
    <submittedName>
        <fullName evidence="5">5'-nucleotidase</fullName>
    </submittedName>
</protein>
<dbReference type="HAMAP" id="MF_00060">
    <property type="entry name" value="SurE"/>
    <property type="match status" value="1"/>
</dbReference>
<evidence type="ECO:0000256" key="2">
    <source>
        <dbReference type="ARBA" id="ARBA00022723"/>
    </source>
</evidence>
<reference evidence="5" key="1">
    <citation type="submission" date="2014-05" db="EMBL/GenBank/DDBJ databases">
        <title>The transcriptome of the halophilic microalga Tetraselmis sp. GSL018 isolated from the Great Salt Lake, Utah.</title>
        <authorList>
            <person name="Jinkerson R.E."/>
            <person name="D'Adamo S."/>
            <person name="Posewitz M.C."/>
        </authorList>
    </citation>
    <scope>NUCLEOTIDE SEQUENCE</scope>
    <source>
        <strain evidence="5">GSL018</strain>
    </source>
</reference>
<dbReference type="InterPro" id="IPR036523">
    <property type="entry name" value="SurE-like_sf"/>
</dbReference>
<evidence type="ECO:0000259" key="4">
    <source>
        <dbReference type="Pfam" id="PF01975"/>
    </source>
</evidence>
<dbReference type="GO" id="GO:0008252">
    <property type="term" value="F:nucleotidase activity"/>
    <property type="evidence" value="ECO:0007669"/>
    <property type="project" value="InterPro"/>
</dbReference>
<comment type="similarity">
    <text evidence="1">Belongs to the SurE nucleotidase family.</text>
</comment>
<dbReference type="Gene3D" id="3.40.1210.10">
    <property type="entry name" value="Survival protein SurE-like phosphatase/nucleotidase"/>
    <property type="match status" value="1"/>
</dbReference>
<sequence>MPAAVDTCSKPKVLVSNDDGVAAPGLRAFVKILKEADCCDVYVCGPAGERSAQSHAITLRKPLEAWDIPVPGAVAAFAVDGTPADSVMLAVNSSLFEDEPEFDLVLSGINRGDNAGLHVIYSGTVGAAREAACKGLPAMALSLDSYEAKTEESFEAAASLSLPLIRAALRRTSGGGGTAPVPKPEALRRHVINVNFPRGALEGVKGYSVTRQGDHCVQPYFRRVGDGSCEATEHDVGGGRAELRRVQRFSNIGRHSPEELEEGTDYWAVKNGWVSVCPLALHSHATPRQVPGDDETADIYKEVCSMVVSAAAEMGLICKL</sequence>
<evidence type="ECO:0000256" key="3">
    <source>
        <dbReference type="ARBA" id="ARBA00022801"/>
    </source>
</evidence>
<dbReference type="Pfam" id="PF01975">
    <property type="entry name" value="SurE"/>
    <property type="match status" value="1"/>
</dbReference>
<organism evidence="5">
    <name type="scientific">Tetraselmis sp. GSL018</name>
    <dbReference type="NCBI Taxonomy" id="582737"/>
    <lineage>
        <taxon>Eukaryota</taxon>
        <taxon>Viridiplantae</taxon>
        <taxon>Chlorophyta</taxon>
        <taxon>core chlorophytes</taxon>
        <taxon>Chlorodendrophyceae</taxon>
        <taxon>Chlorodendrales</taxon>
        <taxon>Chlorodendraceae</taxon>
        <taxon>Tetraselmis</taxon>
    </lineage>
</organism>
<evidence type="ECO:0000313" key="5">
    <source>
        <dbReference type="EMBL" id="JAC77778.1"/>
    </source>
</evidence>
<dbReference type="SUPFAM" id="SSF64167">
    <property type="entry name" value="SurE-like"/>
    <property type="match status" value="1"/>
</dbReference>
<name>A0A061S0L6_9CHLO</name>
<dbReference type="InterPro" id="IPR030048">
    <property type="entry name" value="SurE"/>
</dbReference>
<dbReference type="AlphaFoldDB" id="A0A061S0L6"/>
<dbReference type="EMBL" id="GBEZ01007705">
    <property type="protein sequence ID" value="JAC77778.1"/>
    <property type="molecule type" value="Transcribed_RNA"/>
</dbReference>
<dbReference type="NCBIfam" id="TIGR00087">
    <property type="entry name" value="surE"/>
    <property type="match status" value="1"/>
</dbReference>
<accession>A0A061S0L6</accession>
<dbReference type="InterPro" id="IPR002828">
    <property type="entry name" value="SurE-like_Pase/nucleotidase"/>
</dbReference>
<keyword evidence="3" id="KW-0378">Hydrolase</keyword>
<gene>
    <name evidence="5" type="primary">SURE</name>
    <name evidence="5" type="ORF">TSPGSL018_16816</name>
</gene>
<dbReference type="PANTHER" id="PTHR30457">
    <property type="entry name" value="5'-NUCLEOTIDASE SURE"/>
    <property type="match status" value="1"/>
</dbReference>